<keyword evidence="1" id="KW-0812">Transmembrane</keyword>
<dbReference type="AlphaFoldDB" id="A0A9N9R856"/>
<reference evidence="2" key="2">
    <citation type="submission" date="2022-10" db="EMBL/GenBank/DDBJ databases">
        <authorList>
            <consortium name="ENA_rothamsted_submissions"/>
            <consortium name="culmorum"/>
            <person name="King R."/>
        </authorList>
    </citation>
    <scope>NUCLEOTIDE SEQUENCE</scope>
</reference>
<proteinExistence type="predicted"/>
<accession>A0A9N9R856</accession>
<organism evidence="2 3">
    <name type="scientific">Diatraea saccharalis</name>
    <name type="common">sugarcane borer</name>
    <dbReference type="NCBI Taxonomy" id="40085"/>
    <lineage>
        <taxon>Eukaryota</taxon>
        <taxon>Metazoa</taxon>
        <taxon>Ecdysozoa</taxon>
        <taxon>Arthropoda</taxon>
        <taxon>Hexapoda</taxon>
        <taxon>Insecta</taxon>
        <taxon>Pterygota</taxon>
        <taxon>Neoptera</taxon>
        <taxon>Endopterygota</taxon>
        <taxon>Lepidoptera</taxon>
        <taxon>Glossata</taxon>
        <taxon>Ditrysia</taxon>
        <taxon>Pyraloidea</taxon>
        <taxon>Crambidae</taxon>
        <taxon>Crambinae</taxon>
        <taxon>Diatraea</taxon>
    </lineage>
</organism>
<keyword evidence="1" id="KW-0472">Membrane</keyword>
<gene>
    <name evidence="2" type="ORF">DIATSA_LOCUS8938</name>
</gene>
<evidence type="ECO:0000313" key="2">
    <source>
        <dbReference type="EMBL" id="CAG9791316.1"/>
    </source>
</evidence>
<protein>
    <submittedName>
        <fullName evidence="2">Uncharacterized protein</fullName>
    </submittedName>
</protein>
<evidence type="ECO:0000256" key="1">
    <source>
        <dbReference type="SAM" id="Phobius"/>
    </source>
</evidence>
<name>A0A9N9R856_9NEOP</name>
<keyword evidence="1" id="KW-1133">Transmembrane helix</keyword>
<keyword evidence="3" id="KW-1185">Reference proteome</keyword>
<feature type="transmembrane region" description="Helical" evidence="1">
    <location>
        <begin position="18"/>
        <end position="35"/>
    </location>
</feature>
<reference evidence="2" key="1">
    <citation type="submission" date="2021-12" db="EMBL/GenBank/DDBJ databases">
        <authorList>
            <person name="King R."/>
        </authorList>
    </citation>
    <scope>NUCLEOTIDE SEQUENCE</scope>
</reference>
<dbReference type="Proteomes" id="UP001153714">
    <property type="component" value="Chromosome 3"/>
</dbReference>
<dbReference type="EMBL" id="OU893334">
    <property type="protein sequence ID" value="CAG9791316.1"/>
    <property type="molecule type" value="Genomic_DNA"/>
</dbReference>
<evidence type="ECO:0000313" key="3">
    <source>
        <dbReference type="Proteomes" id="UP001153714"/>
    </source>
</evidence>
<sequence>MRPLPSFPNREHQRISKISLMMVIIMLFISSTYFFNSKYSSSPFSIYEIIFDRMTKWYLQIDPVFRMSSRFRDMSMFMRLIENFSNDVIKCRKEHLKNIREDFKLEHMEMQEDAILSVIDRFILSGELDKDTLITETFTIFTSVSISSKHY</sequence>